<name>A0A9E2NMJ6_9BACE</name>
<organism evidence="1 2">
    <name type="scientific">Candidatus Bacteroides intestinipullorum</name>
    <dbReference type="NCBI Taxonomy" id="2838471"/>
    <lineage>
        <taxon>Bacteria</taxon>
        <taxon>Pseudomonadati</taxon>
        <taxon>Bacteroidota</taxon>
        <taxon>Bacteroidia</taxon>
        <taxon>Bacteroidales</taxon>
        <taxon>Bacteroidaceae</taxon>
        <taxon>Bacteroides</taxon>
    </lineage>
</organism>
<dbReference type="Proteomes" id="UP000824236">
    <property type="component" value="Unassembled WGS sequence"/>
</dbReference>
<reference evidence="1" key="2">
    <citation type="submission" date="2021-04" db="EMBL/GenBank/DDBJ databases">
        <authorList>
            <person name="Gilroy R."/>
        </authorList>
    </citation>
    <scope>NUCLEOTIDE SEQUENCE</scope>
    <source>
        <strain evidence="1">B3-3758</strain>
    </source>
</reference>
<sequence length="48" mass="5643">MRLAPYIRVLSVFLPRLKDLPREKQLQAYELLSDGIAEDIRRLMSAQK</sequence>
<dbReference type="AlphaFoldDB" id="A0A9E2NMJ6"/>
<accession>A0A9E2NMJ6</accession>
<reference evidence="1" key="1">
    <citation type="journal article" date="2021" name="PeerJ">
        <title>Extensive microbial diversity within the chicken gut microbiome revealed by metagenomics and culture.</title>
        <authorList>
            <person name="Gilroy R."/>
            <person name="Ravi A."/>
            <person name="Getino M."/>
            <person name="Pursley I."/>
            <person name="Horton D.L."/>
            <person name="Alikhan N.F."/>
            <person name="Baker D."/>
            <person name="Gharbi K."/>
            <person name="Hall N."/>
            <person name="Watson M."/>
            <person name="Adriaenssens E.M."/>
            <person name="Foster-Nyarko E."/>
            <person name="Jarju S."/>
            <person name="Secka A."/>
            <person name="Antonio M."/>
            <person name="Oren A."/>
            <person name="Chaudhuri R.R."/>
            <person name="La Ragione R."/>
            <person name="Hildebrand F."/>
            <person name="Pallen M.J."/>
        </authorList>
    </citation>
    <scope>NUCLEOTIDE SEQUENCE</scope>
    <source>
        <strain evidence="1">B3-3758</strain>
    </source>
</reference>
<evidence type="ECO:0000313" key="2">
    <source>
        <dbReference type="Proteomes" id="UP000824236"/>
    </source>
</evidence>
<gene>
    <name evidence="1" type="ORF">H9791_00620</name>
</gene>
<comment type="caution">
    <text evidence="1">The sequence shown here is derived from an EMBL/GenBank/DDBJ whole genome shotgun (WGS) entry which is preliminary data.</text>
</comment>
<evidence type="ECO:0000313" key="1">
    <source>
        <dbReference type="EMBL" id="MBU3812999.1"/>
    </source>
</evidence>
<proteinExistence type="predicted"/>
<protein>
    <submittedName>
        <fullName evidence="1">Uncharacterized protein</fullName>
    </submittedName>
</protein>
<dbReference type="EMBL" id="JAHLFO010000004">
    <property type="protein sequence ID" value="MBU3812999.1"/>
    <property type="molecule type" value="Genomic_DNA"/>
</dbReference>